<name>A0A067NI67_PLEO1</name>
<dbReference type="AlphaFoldDB" id="A0A067NI67"/>
<accession>A0A067NI67</accession>
<dbReference type="InterPro" id="IPR004875">
    <property type="entry name" value="DDE_SF_endonuclease_dom"/>
</dbReference>
<dbReference type="InParanoid" id="A0A067NI67"/>
<dbReference type="HOGENOM" id="CLU_013929_2_2_1"/>
<protein>
    <recommendedName>
        <fullName evidence="1">DDE-1 domain-containing protein</fullName>
    </recommendedName>
</protein>
<dbReference type="VEuPathDB" id="FungiDB:PLEOSDRAFT_1049211"/>
<reference evidence="3" key="1">
    <citation type="journal article" date="2014" name="Proc. Natl. Acad. Sci. U.S.A.">
        <title>Extensive sampling of basidiomycete genomes demonstrates inadequacy of the white-rot/brown-rot paradigm for wood decay fungi.</title>
        <authorList>
            <person name="Riley R."/>
            <person name="Salamov A.A."/>
            <person name="Brown D.W."/>
            <person name="Nagy L.G."/>
            <person name="Floudas D."/>
            <person name="Held B.W."/>
            <person name="Levasseur A."/>
            <person name="Lombard V."/>
            <person name="Morin E."/>
            <person name="Otillar R."/>
            <person name="Lindquist E.A."/>
            <person name="Sun H."/>
            <person name="LaButti K.M."/>
            <person name="Schmutz J."/>
            <person name="Jabbour D."/>
            <person name="Luo H."/>
            <person name="Baker S.E."/>
            <person name="Pisabarro A.G."/>
            <person name="Walton J.D."/>
            <person name="Blanchette R.A."/>
            <person name="Henrissat B."/>
            <person name="Martin F."/>
            <person name="Cullen D."/>
            <person name="Hibbett D.S."/>
            <person name="Grigoriev I.V."/>
        </authorList>
    </citation>
    <scope>NUCLEOTIDE SEQUENCE [LARGE SCALE GENOMIC DNA]</scope>
    <source>
        <strain evidence="3">PC15</strain>
    </source>
</reference>
<feature type="domain" description="DDE-1" evidence="1">
    <location>
        <begin position="53"/>
        <end position="204"/>
    </location>
</feature>
<dbReference type="GO" id="GO:0003676">
    <property type="term" value="F:nucleic acid binding"/>
    <property type="evidence" value="ECO:0007669"/>
    <property type="project" value="InterPro"/>
</dbReference>
<proteinExistence type="predicted"/>
<dbReference type="Proteomes" id="UP000027073">
    <property type="component" value="Unassembled WGS sequence"/>
</dbReference>
<sequence length="240" mass="26813">MLRGKEGKVPITPDLIFGADETGIQEGLSTCEYVYSPKGKNVQHQQRSGKRDNTTSIKTICADGTVLHPTIIFKGNNFQMAWNGYTEGDITYLWLVNINKQTAEKAGGRHQLFIVDGHQSRITVKFLVYTQQHNIHVLCYPLHSTHIFQGLDDIIFGSSKQPWSEEHDHYELSRGVPVTKCNFLEVHAKAHAKAFTVENIIVAFRKTGVVPFNPDVIGADVMAPSITTSSQGHQLWMPSP</sequence>
<dbReference type="EMBL" id="KL198013">
    <property type="protein sequence ID" value="KDQ23441.1"/>
    <property type="molecule type" value="Genomic_DNA"/>
</dbReference>
<dbReference type="Pfam" id="PF03184">
    <property type="entry name" value="DDE_1"/>
    <property type="match status" value="1"/>
</dbReference>
<evidence type="ECO:0000313" key="3">
    <source>
        <dbReference type="Proteomes" id="UP000027073"/>
    </source>
</evidence>
<dbReference type="OrthoDB" id="2917041at2759"/>
<evidence type="ECO:0000313" key="2">
    <source>
        <dbReference type="EMBL" id="KDQ23441.1"/>
    </source>
</evidence>
<gene>
    <name evidence="2" type="ORF">PLEOSDRAFT_1049211</name>
</gene>
<organism evidence="2 3">
    <name type="scientific">Pleurotus ostreatus (strain PC15)</name>
    <name type="common">Oyster mushroom</name>
    <dbReference type="NCBI Taxonomy" id="1137138"/>
    <lineage>
        <taxon>Eukaryota</taxon>
        <taxon>Fungi</taxon>
        <taxon>Dikarya</taxon>
        <taxon>Basidiomycota</taxon>
        <taxon>Agaricomycotina</taxon>
        <taxon>Agaricomycetes</taxon>
        <taxon>Agaricomycetidae</taxon>
        <taxon>Agaricales</taxon>
        <taxon>Pleurotineae</taxon>
        <taxon>Pleurotaceae</taxon>
        <taxon>Pleurotus</taxon>
    </lineage>
</organism>
<evidence type="ECO:0000259" key="1">
    <source>
        <dbReference type="Pfam" id="PF03184"/>
    </source>
</evidence>
<feature type="non-terminal residue" evidence="2">
    <location>
        <position position="240"/>
    </location>
</feature>